<sequence>MKIKFIYTFNKIWFSYFIIKVFYMFFALFVYSKFTTLGDTDRYLSGYEAFSNDFWYNSTALMDTVTYSFTFLLGSVLANVPFLVLSFIGVFYPISRLNLTQSQLLVLLALLSLPSFSVWTSIASKEAVGVFFLGIILGFFIDFVKKRSNSNYFLVFFSFYLCSIFKPQYLVGIVALFIFIFISRKFSLRGFGKLILLILFFVFSFLALYIFRNQINELSFIVPLHFSMDAGSTRENTLWVYDFDVFRNAPYGMFIGFFGPTLLEALSKPTHFLAFIESMIIVGVFLYGSLKLILISLNTGRMNVYFFGIFLTVSLWILFVHYPFGALNPGSAIRYRENFYAFLVILFYFCYIEVKINYFHYQMVKASANIYHKKL</sequence>
<feature type="transmembrane region" description="Helical" evidence="1">
    <location>
        <begin position="65"/>
        <end position="92"/>
    </location>
</feature>
<feature type="transmembrane region" description="Helical" evidence="1">
    <location>
        <begin position="249"/>
        <end position="266"/>
    </location>
</feature>
<feature type="transmembrane region" description="Helical" evidence="1">
    <location>
        <begin position="272"/>
        <end position="290"/>
    </location>
</feature>
<dbReference type="AlphaFoldDB" id="A0A7H1J452"/>
<reference evidence="2 3" key="1">
    <citation type="submission" date="2020-09" db="EMBL/GenBank/DDBJ databases">
        <title>Complete genome sequence of an Arctic sea ice bacterium Marinomonas arctica BSI20414.</title>
        <authorList>
            <person name="Liao L."/>
            <person name="Chen B."/>
        </authorList>
    </citation>
    <scope>NUCLEOTIDE SEQUENCE [LARGE SCALE GENOMIC DNA]</scope>
    <source>
        <strain evidence="2 3">BSI20414</strain>
    </source>
</reference>
<keyword evidence="3" id="KW-1185">Reference proteome</keyword>
<dbReference type="EMBL" id="CP061081">
    <property type="protein sequence ID" value="QNT05268.1"/>
    <property type="molecule type" value="Genomic_DNA"/>
</dbReference>
<dbReference type="KEGG" id="mard:IBG28_16510"/>
<name>A0A7H1J452_9GAMM</name>
<dbReference type="Proteomes" id="UP000516370">
    <property type="component" value="Chromosome"/>
</dbReference>
<feature type="transmembrane region" description="Helical" evidence="1">
    <location>
        <begin position="152"/>
        <end position="182"/>
    </location>
</feature>
<organism evidence="2 3">
    <name type="scientific">Marinomonas arctica</name>
    <dbReference type="NCBI Taxonomy" id="383750"/>
    <lineage>
        <taxon>Bacteria</taxon>
        <taxon>Pseudomonadati</taxon>
        <taxon>Pseudomonadota</taxon>
        <taxon>Gammaproteobacteria</taxon>
        <taxon>Oceanospirillales</taxon>
        <taxon>Oceanospirillaceae</taxon>
        <taxon>Marinomonas</taxon>
    </lineage>
</organism>
<keyword evidence="1" id="KW-0472">Membrane</keyword>
<evidence type="ECO:0000256" key="1">
    <source>
        <dbReference type="SAM" id="Phobius"/>
    </source>
</evidence>
<feature type="transmembrane region" description="Helical" evidence="1">
    <location>
        <begin position="128"/>
        <end position="145"/>
    </location>
</feature>
<dbReference type="RefSeq" id="WP_111609053.1">
    <property type="nucleotide sequence ID" value="NZ_BMLJ01000027.1"/>
</dbReference>
<feature type="transmembrane region" description="Helical" evidence="1">
    <location>
        <begin position="194"/>
        <end position="211"/>
    </location>
</feature>
<proteinExistence type="predicted"/>
<keyword evidence="1" id="KW-0812">Transmembrane</keyword>
<feature type="transmembrane region" description="Helical" evidence="1">
    <location>
        <begin position="339"/>
        <end position="358"/>
    </location>
</feature>
<dbReference type="OrthoDB" id="6057226at2"/>
<keyword evidence="1" id="KW-1133">Transmembrane helix</keyword>
<feature type="transmembrane region" description="Helical" evidence="1">
    <location>
        <begin position="302"/>
        <end position="319"/>
    </location>
</feature>
<feature type="transmembrane region" description="Helical" evidence="1">
    <location>
        <begin position="104"/>
        <end position="122"/>
    </location>
</feature>
<feature type="transmembrane region" description="Helical" evidence="1">
    <location>
        <begin position="12"/>
        <end position="31"/>
    </location>
</feature>
<accession>A0A7H1J452</accession>
<gene>
    <name evidence="2" type="ORF">IBG28_16510</name>
</gene>
<evidence type="ECO:0000313" key="3">
    <source>
        <dbReference type="Proteomes" id="UP000516370"/>
    </source>
</evidence>
<evidence type="ECO:0000313" key="2">
    <source>
        <dbReference type="EMBL" id="QNT05268.1"/>
    </source>
</evidence>
<protein>
    <submittedName>
        <fullName evidence="2">Uncharacterized protein</fullName>
    </submittedName>
</protein>